<keyword evidence="5 7" id="KW-0472">Membrane</keyword>
<feature type="transmembrane region" description="Helical" evidence="7">
    <location>
        <begin position="25"/>
        <end position="43"/>
    </location>
</feature>
<keyword evidence="4 7" id="KW-1133">Transmembrane helix</keyword>
<feature type="region of interest" description="Disordered" evidence="6">
    <location>
        <begin position="1"/>
        <end position="21"/>
    </location>
</feature>
<sequence>MDLAFQPYGRPAGTPTERRRRRRTAVLVTGAVVATAVVGSVGVRADTAWFRSLRKPAWYPPDAAFPIAWTALYATIAWASTRALNRAPVSRRATVASTLGRNLVLNAGWTWTFFRARRPGLAVGTALALDASTVSLIRAVGRHDRAAGAALLPYLAWTVFATALTEAIWFRNSD</sequence>
<evidence type="ECO:0000256" key="5">
    <source>
        <dbReference type="ARBA" id="ARBA00023136"/>
    </source>
</evidence>
<organism evidence="8 9">
    <name type="scientific">Cellulomonas aerilata</name>
    <dbReference type="NCBI Taxonomy" id="515326"/>
    <lineage>
        <taxon>Bacteria</taxon>
        <taxon>Bacillati</taxon>
        <taxon>Actinomycetota</taxon>
        <taxon>Actinomycetes</taxon>
        <taxon>Micrococcales</taxon>
        <taxon>Cellulomonadaceae</taxon>
        <taxon>Cellulomonas</taxon>
    </lineage>
</organism>
<dbReference type="InterPro" id="IPR004307">
    <property type="entry name" value="TspO_MBR"/>
</dbReference>
<evidence type="ECO:0000256" key="4">
    <source>
        <dbReference type="ARBA" id="ARBA00022989"/>
    </source>
</evidence>
<gene>
    <name evidence="8" type="ORF">CAE01nite_35560</name>
</gene>
<dbReference type="PANTHER" id="PTHR10057:SF0">
    <property type="entry name" value="TRANSLOCATOR PROTEIN"/>
    <property type="match status" value="1"/>
</dbReference>
<evidence type="ECO:0000256" key="6">
    <source>
        <dbReference type="SAM" id="MobiDB-lite"/>
    </source>
</evidence>
<comment type="subcellular location">
    <subcellularLocation>
        <location evidence="1">Membrane</location>
        <topology evidence="1">Multi-pass membrane protein</topology>
    </subcellularLocation>
</comment>
<dbReference type="FunFam" id="1.20.1260.100:FF:000001">
    <property type="entry name" value="translocator protein 2"/>
    <property type="match status" value="1"/>
</dbReference>
<dbReference type="AlphaFoldDB" id="A0A512DH89"/>
<evidence type="ECO:0000256" key="1">
    <source>
        <dbReference type="ARBA" id="ARBA00004141"/>
    </source>
</evidence>
<dbReference type="GO" id="GO:0033013">
    <property type="term" value="P:tetrapyrrole metabolic process"/>
    <property type="evidence" value="ECO:0007669"/>
    <property type="project" value="UniProtKB-ARBA"/>
</dbReference>
<evidence type="ECO:0000256" key="7">
    <source>
        <dbReference type="SAM" id="Phobius"/>
    </source>
</evidence>
<dbReference type="Pfam" id="PF03073">
    <property type="entry name" value="TspO_MBR"/>
    <property type="match status" value="1"/>
</dbReference>
<dbReference type="OrthoDB" id="9795496at2"/>
<keyword evidence="3 7" id="KW-0812">Transmembrane</keyword>
<dbReference type="EMBL" id="BJYY01000023">
    <property type="protein sequence ID" value="GEO35831.1"/>
    <property type="molecule type" value="Genomic_DNA"/>
</dbReference>
<evidence type="ECO:0000256" key="3">
    <source>
        <dbReference type="ARBA" id="ARBA00022692"/>
    </source>
</evidence>
<dbReference type="CDD" id="cd15904">
    <property type="entry name" value="TSPO_MBR"/>
    <property type="match status" value="1"/>
</dbReference>
<feature type="transmembrane region" description="Helical" evidence="7">
    <location>
        <begin position="63"/>
        <end position="81"/>
    </location>
</feature>
<evidence type="ECO:0000313" key="8">
    <source>
        <dbReference type="EMBL" id="GEO35831.1"/>
    </source>
</evidence>
<protein>
    <submittedName>
        <fullName evidence="8">Tryptophan-rich sensory protein</fullName>
    </submittedName>
</protein>
<dbReference type="GO" id="GO:0016020">
    <property type="term" value="C:membrane"/>
    <property type="evidence" value="ECO:0007669"/>
    <property type="project" value="UniProtKB-SubCell"/>
</dbReference>
<evidence type="ECO:0000256" key="2">
    <source>
        <dbReference type="ARBA" id="ARBA00007524"/>
    </source>
</evidence>
<dbReference type="PIRSF" id="PIRSF005859">
    <property type="entry name" value="PBR"/>
    <property type="match status" value="1"/>
</dbReference>
<evidence type="ECO:0000313" key="9">
    <source>
        <dbReference type="Proteomes" id="UP000321181"/>
    </source>
</evidence>
<reference evidence="8 9" key="1">
    <citation type="submission" date="2019-07" db="EMBL/GenBank/DDBJ databases">
        <title>Whole genome shotgun sequence of Cellulomonas aerilata NBRC 106308.</title>
        <authorList>
            <person name="Hosoyama A."/>
            <person name="Uohara A."/>
            <person name="Ohji S."/>
            <person name="Ichikawa N."/>
        </authorList>
    </citation>
    <scope>NUCLEOTIDE SEQUENCE [LARGE SCALE GENOMIC DNA]</scope>
    <source>
        <strain evidence="8 9">NBRC 106308</strain>
    </source>
</reference>
<accession>A0A512DH89</accession>
<feature type="transmembrane region" description="Helical" evidence="7">
    <location>
        <begin position="151"/>
        <end position="170"/>
    </location>
</feature>
<dbReference type="Gene3D" id="1.20.1260.100">
    <property type="entry name" value="TspO/MBR protein"/>
    <property type="match status" value="1"/>
</dbReference>
<name>A0A512DH89_9CELL</name>
<dbReference type="PANTHER" id="PTHR10057">
    <property type="entry name" value="PERIPHERAL-TYPE BENZODIAZEPINE RECEPTOR"/>
    <property type="match status" value="1"/>
</dbReference>
<keyword evidence="9" id="KW-1185">Reference proteome</keyword>
<dbReference type="Proteomes" id="UP000321181">
    <property type="component" value="Unassembled WGS sequence"/>
</dbReference>
<comment type="similarity">
    <text evidence="2">Belongs to the TspO/BZRP family.</text>
</comment>
<proteinExistence type="inferred from homology"/>
<dbReference type="RefSeq" id="WP_146906883.1">
    <property type="nucleotide sequence ID" value="NZ_BAAARM010000003.1"/>
</dbReference>
<comment type="caution">
    <text evidence="8">The sequence shown here is derived from an EMBL/GenBank/DDBJ whole genome shotgun (WGS) entry which is preliminary data.</text>
</comment>
<dbReference type="InterPro" id="IPR038330">
    <property type="entry name" value="TspO/MBR-related_sf"/>
</dbReference>